<dbReference type="Gene3D" id="3.90.180.10">
    <property type="entry name" value="Medium-chain alcohol dehydrogenases, catalytic domain"/>
    <property type="match status" value="1"/>
</dbReference>
<sequence>MKLSTHLPTNMVAIEITQSGGPEVLVPVTRPIPMPASGEVLIKVSAAGVNRPDVMQRRGQYAPPPGASDIPGLEVAGEVVAIAADVSRFKIGDRVCGLIAGGGYAQYCVIHETNALPIPDSLTDIEAAALPETFFTVWTNLFQRGHFTAGETLLIHGGSSGIGTTAILLGKAFGAKTLIVTVGSEEKRQACLALGADVAINYHSQDFVAETKRVTSGKGVDVIVDLIAGDYVARNYEAAAMNGRIVQIGTQNAHAKDLNLMLMLLKRLTHTGSTLRSRSVAEKALIAKELEQQVWPLLSENKIKPQIFRTFPLEEASKAHALMEGSTHIGKIVLTA</sequence>
<evidence type="ECO:0000256" key="1">
    <source>
        <dbReference type="ARBA" id="ARBA00022857"/>
    </source>
</evidence>
<dbReference type="PANTHER" id="PTHR48106">
    <property type="entry name" value="QUINONE OXIDOREDUCTASE PIG3-RELATED"/>
    <property type="match status" value="1"/>
</dbReference>
<dbReference type="CDD" id="cd05276">
    <property type="entry name" value="p53_inducible_oxidoreductase"/>
    <property type="match status" value="1"/>
</dbReference>
<dbReference type="InterPro" id="IPR014189">
    <property type="entry name" value="Quinone_OxRdtase_PIG3"/>
</dbReference>
<evidence type="ECO:0000256" key="2">
    <source>
        <dbReference type="ARBA" id="ARBA00023002"/>
    </source>
</evidence>
<dbReference type="SUPFAM" id="SSF50129">
    <property type="entry name" value="GroES-like"/>
    <property type="match status" value="1"/>
</dbReference>
<dbReference type="EMBL" id="CP011975">
    <property type="protein sequence ID" value="AKP32272.1"/>
    <property type="molecule type" value="Genomic_DNA"/>
</dbReference>
<dbReference type="Pfam" id="PF08240">
    <property type="entry name" value="ADH_N"/>
    <property type="match status" value="1"/>
</dbReference>
<gene>
    <name evidence="4" type="ORF">ACZ76_01220</name>
</gene>
<dbReference type="InterPro" id="IPR036291">
    <property type="entry name" value="NAD(P)-bd_dom_sf"/>
</dbReference>
<organism evidence="4 5">
    <name type="scientific">Yersinia aleksiciae</name>
    <dbReference type="NCBI Taxonomy" id="263819"/>
    <lineage>
        <taxon>Bacteria</taxon>
        <taxon>Pseudomonadati</taxon>
        <taxon>Pseudomonadota</taxon>
        <taxon>Gammaproteobacteria</taxon>
        <taxon>Enterobacterales</taxon>
        <taxon>Yersiniaceae</taxon>
        <taxon>Yersinia</taxon>
    </lineage>
</organism>
<dbReference type="PANTHER" id="PTHR48106:SF8">
    <property type="entry name" value="OS02G0805600 PROTEIN"/>
    <property type="match status" value="1"/>
</dbReference>
<dbReference type="RefSeq" id="WP_048616071.1">
    <property type="nucleotide sequence ID" value="NZ_CABMLM010000001.1"/>
</dbReference>
<reference evidence="4 5" key="1">
    <citation type="journal article" date="2015" name="Genome Announc.">
        <title>De Novo Genome Sequence of Yersinia aleksiciae Y159T.</title>
        <authorList>
            <person name="Sprague L.D."/>
            <person name="Neubauer H."/>
        </authorList>
    </citation>
    <scope>NUCLEOTIDE SEQUENCE [LARGE SCALE GENOMIC DNA]</scope>
    <source>
        <strain evidence="4 5">159</strain>
    </source>
</reference>
<dbReference type="NCBIfam" id="TIGR02824">
    <property type="entry name" value="quinone_pig3"/>
    <property type="match status" value="1"/>
</dbReference>
<keyword evidence="5" id="KW-1185">Reference proteome</keyword>
<proteinExistence type="predicted"/>
<keyword evidence="1" id="KW-0521">NADP</keyword>
<name>A0ABM5U9A3_YERAE</name>
<dbReference type="InterPro" id="IPR013154">
    <property type="entry name" value="ADH-like_N"/>
</dbReference>
<dbReference type="InterPro" id="IPR020843">
    <property type="entry name" value="ER"/>
</dbReference>
<dbReference type="Proteomes" id="UP000069914">
    <property type="component" value="Chromosome"/>
</dbReference>
<dbReference type="Pfam" id="PF13602">
    <property type="entry name" value="ADH_zinc_N_2"/>
    <property type="match status" value="1"/>
</dbReference>
<dbReference type="SMART" id="SM00829">
    <property type="entry name" value="PKS_ER"/>
    <property type="match status" value="1"/>
</dbReference>
<dbReference type="InterPro" id="IPR011032">
    <property type="entry name" value="GroES-like_sf"/>
</dbReference>
<feature type="domain" description="Enoyl reductase (ER)" evidence="3">
    <location>
        <begin position="20"/>
        <end position="334"/>
    </location>
</feature>
<evidence type="ECO:0000313" key="5">
    <source>
        <dbReference type="Proteomes" id="UP000069914"/>
    </source>
</evidence>
<dbReference type="GeneID" id="61901009"/>
<dbReference type="SUPFAM" id="SSF51735">
    <property type="entry name" value="NAD(P)-binding Rossmann-fold domains"/>
    <property type="match status" value="1"/>
</dbReference>
<keyword evidence="2" id="KW-0560">Oxidoreductase</keyword>
<protein>
    <submittedName>
        <fullName evidence="4">Zinc-binding dehydrogenase</fullName>
    </submittedName>
</protein>
<evidence type="ECO:0000313" key="4">
    <source>
        <dbReference type="EMBL" id="AKP32272.1"/>
    </source>
</evidence>
<evidence type="ECO:0000259" key="3">
    <source>
        <dbReference type="SMART" id="SM00829"/>
    </source>
</evidence>
<accession>A0ABM5U9A3</accession>
<dbReference type="Gene3D" id="3.40.50.720">
    <property type="entry name" value="NAD(P)-binding Rossmann-like Domain"/>
    <property type="match status" value="1"/>
</dbReference>